<dbReference type="SMART" id="SM00072">
    <property type="entry name" value="GuKc"/>
    <property type="match status" value="1"/>
</dbReference>
<evidence type="ECO:0000256" key="11">
    <source>
        <dbReference type="HAMAP-Rule" id="MF_00328"/>
    </source>
</evidence>
<dbReference type="InterPro" id="IPR008144">
    <property type="entry name" value="Guanylate_kin-like_dom"/>
</dbReference>
<proteinExistence type="inferred from homology"/>
<keyword evidence="6 11" id="KW-0547">Nucleotide-binding</keyword>
<dbReference type="InterPro" id="IPR020590">
    <property type="entry name" value="Guanylate_kinase_CS"/>
</dbReference>
<evidence type="ECO:0000256" key="7">
    <source>
        <dbReference type="ARBA" id="ARBA00022777"/>
    </source>
</evidence>
<keyword evidence="11" id="KW-0963">Cytoplasm</keyword>
<feature type="domain" description="Guanylate kinase-like" evidence="12">
    <location>
        <begin position="6"/>
        <end position="185"/>
    </location>
</feature>
<dbReference type="OrthoDB" id="9808150at2"/>
<dbReference type="AlphaFoldDB" id="A0A179B5B5"/>
<keyword evidence="14" id="KW-1185">Reference proteome</keyword>
<reference evidence="13 14" key="1">
    <citation type="submission" date="2016-04" db="EMBL/GenBank/DDBJ databases">
        <title>Peptidophaga gingivicola gen. nov., sp. nov., isolated from human subgingival plaque.</title>
        <authorList>
            <person name="Beall C.J."/>
            <person name="Mokrzan E.M."/>
            <person name="Griffen A.L."/>
            <person name="Leys E.J."/>
        </authorList>
    </citation>
    <scope>NUCLEOTIDE SEQUENCE [LARGE SCALE GENOMIC DNA]</scope>
    <source>
        <strain evidence="13 14">BA112</strain>
    </source>
</reference>
<evidence type="ECO:0000259" key="12">
    <source>
        <dbReference type="PROSITE" id="PS50052"/>
    </source>
</evidence>
<dbReference type="InterPro" id="IPR017665">
    <property type="entry name" value="Guanylate_kinase"/>
</dbReference>
<keyword evidence="8 11" id="KW-0067">ATP-binding</keyword>
<evidence type="ECO:0000256" key="5">
    <source>
        <dbReference type="ARBA" id="ARBA00022679"/>
    </source>
</evidence>
<dbReference type="STRING" id="1823756.A4H34_07165"/>
<gene>
    <name evidence="11" type="primary">gmk</name>
    <name evidence="13" type="ORF">A4H34_07165</name>
</gene>
<dbReference type="Gene3D" id="3.30.63.10">
    <property type="entry name" value="Guanylate Kinase phosphate binding domain"/>
    <property type="match status" value="1"/>
</dbReference>
<comment type="subcellular location">
    <subcellularLocation>
        <location evidence="11">Cytoplasm</location>
    </subcellularLocation>
</comment>
<dbReference type="PANTHER" id="PTHR23117:SF13">
    <property type="entry name" value="GUANYLATE KINASE"/>
    <property type="match status" value="1"/>
</dbReference>
<dbReference type="FunFam" id="3.30.63.10:FF:000002">
    <property type="entry name" value="Guanylate kinase 1"/>
    <property type="match status" value="1"/>
</dbReference>
<dbReference type="Pfam" id="PF00625">
    <property type="entry name" value="Guanylate_kin"/>
    <property type="match status" value="1"/>
</dbReference>
<dbReference type="Gene3D" id="3.40.50.300">
    <property type="entry name" value="P-loop containing nucleotide triphosphate hydrolases"/>
    <property type="match status" value="1"/>
</dbReference>
<dbReference type="SUPFAM" id="SSF52540">
    <property type="entry name" value="P-loop containing nucleoside triphosphate hydrolases"/>
    <property type="match status" value="1"/>
</dbReference>
<evidence type="ECO:0000256" key="4">
    <source>
        <dbReference type="ARBA" id="ARBA00016296"/>
    </source>
</evidence>
<dbReference type="PROSITE" id="PS50052">
    <property type="entry name" value="GUANYLATE_KINASE_2"/>
    <property type="match status" value="1"/>
</dbReference>
<comment type="catalytic activity">
    <reaction evidence="10 11">
        <text>GMP + ATP = GDP + ADP</text>
        <dbReference type="Rhea" id="RHEA:20780"/>
        <dbReference type="ChEBI" id="CHEBI:30616"/>
        <dbReference type="ChEBI" id="CHEBI:58115"/>
        <dbReference type="ChEBI" id="CHEBI:58189"/>
        <dbReference type="ChEBI" id="CHEBI:456216"/>
        <dbReference type="EC" id="2.7.4.8"/>
    </reaction>
</comment>
<dbReference type="PANTHER" id="PTHR23117">
    <property type="entry name" value="GUANYLATE KINASE-RELATED"/>
    <property type="match status" value="1"/>
</dbReference>
<evidence type="ECO:0000256" key="1">
    <source>
        <dbReference type="ARBA" id="ARBA00003531"/>
    </source>
</evidence>
<accession>A0A179B5B5</accession>
<keyword evidence="5 11" id="KW-0808">Transferase</keyword>
<dbReference type="PROSITE" id="PS00856">
    <property type="entry name" value="GUANYLATE_KINASE_1"/>
    <property type="match status" value="1"/>
</dbReference>
<evidence type="ECO:0000256" key="9">
    <source>
        <dbReference type="ARBA" id="ARBA00030128"/>
    </source>
</evidence>
<evidence type="ECO:0000256" key="3">
    <source>
        <dbReference type="ARBA" id="ARBA00012961"/>
    </source>
</evidence>
<comment type="similarity">
    <text evidence="2 11">Belongs to the guanylate kinase family.</text>
</comment>
<evidence type="ECO:0000256" key="10">
    <source>
        <dbReference type="ARBA" id="ARBA00048594"/>
    </source>
</evidence>
<feature type="binding site" evidence="11">
    <location>
        <begin position="13"/>
        <end position="20"/>
    </location>
    <ligand>
        <name>ATP</name>
        <dbReference type="ChEBI" id="CHEBI:30616"/>
    </ligand>
</feature>
<dbReference type="GO" id="GO:0005524">
    <property type="term" value="F:ATP binding"/>
    <property type="evidence" value="ECO:0007669"/>
    <property type="project" value="UniProtKB-UniRule"/>
</dbReference>
<protein>
    <recommendedName>
        <fullName evidence="4 11">Guanylate kinase</fullName>
        <ecNumber evidence="3 11">2.7.4.8</ecNumber>
    </recommendedName>
    <alternativeName>
        <fullName evidence="9 11">GMP kinase</fullName>
    </alternativeName>
</protein>
<dbReference type="EC" id="2.7.4.8" evidence="3 11"/>
<dbReference type="HAMAP" id="MF_00328">
    <property type="entry name" value="Guanylate_kinase"/>
    <property type="match status" value="1"/>
</dbReference>
<dbReference type="NCBIfam" id="TIGR03263">
    <property type="entry name" value="guanyl_kin"/>
    <property type="match status" value="1"/>
</dbReference>
<evidence type="ECO:0000256" key="8">
    <source>
        <dbReference type="ARBA" id="ARBA00022840"/>
    </source>
</evidence>
<evidence type="ECO:0000313" key="14">
    <source>
        <dbReference type="Proteomes" id="UP000078368"/>
    </source>
</evidence>
<dbReference type="InterPro" id="IPR027417">
    <property type="entry name" value="P-loop_NTPase"/>
</dbReference>
<evidence type="ECO:0000256" key="6">
    <source>
        <dbReference type="ARBA" id="ARBA00022741"/>
    </source>
</evidence>
<keyword evidence="7 11" id="KW-0418">Kinase</keyword>
<name>A0A179B5B5_9ACTO</name>
<comment type="function">
    <text evidence="1 11">Essential for recycling GMP and indirectly, cGMP.</text>
</comment>
<dbReference type="InterPro" id="IPR008145">
    <property type="entry name" value="GK/Ca_channel_bsu"/>
</dbReference>
<dbReference type="EMBL" id="LVZK01000001">
    <property type="protein sequence ID" value="OAP86882.1"/>
    <property type="molecule type" value="Genomic_DNA"/>
</dbReference>
<evidence type="ECO:0000313" key="13">
    <source>
        <dbReference type="EMBL" id="OAP86882.1"/>
    </source>
</evidence>
<dbReference type="RefSeq" id="WP_064231519.1">
    <property type="nucleotide sequence ID" value="NZ_LVZK01000001.1"/>
</dbReference>
<dbReference type="Proteomes" id="UP000078368">
    <property type="component" value="Unassembled WGS sequence"/>
</dbReference>
<comment type="caution">
    <text evidence="13">The sequence shown here is derived from an EMBL/GenBank/DDBJ whole genome shotgun (WGS) entry which is preliminary data.</text>
</comment>
<sequence length="188" mass="21055">MERMDNRAFVVVGPSGVGKGTVLKEALARAPECWLSVSATTRDPRPGEREGVDYFFVSDERFDELVETGQMLEWALVHGVNRYGTPRGPVEDAAARGRIPVLELDLAGARQVRRSMPEAAQIFIAPPAWEELERRLRGRGTESPEEIARRLETAREEMAAMEEFDVVVVNDSVSRATEELLRIFGITR</sequence>
<dbReference type="CDD" id="cd00071">
    <property type="entry name" value="GMPK"/>
    <property type="match status" value="1"/>
</dbReference>
<evidence type="ECO:0000256" key="2">
    <source>
        <dbReference type="ARBA" id="ARBA00005790"/>
    </source>
</evidence>
<dbReference type="GO" id="GO:0004385">
    <property type="term" value="F:GMP kinase activity"/>
    <property type="evidence" value="ECO:0007669"/>
    <property type="project" value="UniProtKB-UniRule"/>
</dbReference>
<dbReference type="GO" id="GO:0005829">
    <property type="term" value="C:cytosol"/>
    <property type="evidence" value="ECO:0007669"/>
    <property type="project" value="TreeGrafter"/>
</dbReference>
<organism evidence="13 14">
    <name type="scientific">Peptidiphaga gingivicola</name>
    <dbReference type="NCBI Taxonomy" id="2741497"/>
    <lineage>
        <taxon>Bacteria</taxon>
        <taxon>Bacillati</taxon>
        <taxon>Actinomycetota</taxon>
        <taxon>Actinomycetes</taxon>
        <taxon>Actinomycetales</taxon>
        <taxon>Actinomycetaceae</taxon>
        <taxon>Peptidiphaga</taxon>
    </lineage>
</organism>